<evidence type="ECO:0000313" key="2">
    <source>
        <dbReference type="Proteomes" id="UP000325255"/>
    </source>
</evidence>
<dbReference type="EMBL" id="VWPK01000077">
    <property type="protein sequence ID" value="KAA5608567.1"/>
    <property type="molecule type" value="Genomic_DNA"/>
</dbReference>
<sequence length="387" mass="40076">MSSTLITNPSRSHGRRDLLALAAAELLALAGPAAPARGAGPGSAGFGEVARLVFVPQARSQRVEVLDADSDQRIGGLSLGLTPHQVEVSAGVARLVAIDGSSPDLLLLDLVTTTSRRIPLSVAARRLVLSPDGMTAAVADSEAGSVAFVDLLFGRESGVVRDLPPLRDIIFAGRQPMFVYAPAGRHELGLIDAVTTLPAGPIATPQPVTELRRAPNGRRLFAHGEGGGPVSVIDLEAERVINDIPAGAGSLVLPSATGARLLLLEPQAARVSVLDADGSGRVALAGAGGLDAAYPAWLDSVAFVPSATERCLLVYDLDEPRLAGRIALGGLPLRGSVTPDGQKLFLPLGGTREVLVIDARRRAVLRRVRLDDEPQAALIAGGYGICH</sequence>
<proteinExistence type="predicted"/>
<dbReference type="PROSITE" id="PS51318">
    <property type="entry name" value="TAT"/>
    <property type="match status" value="1"/>
</dbReference>
<dbReference type="InterPro" id="IPR015943">
    <property type="entry name" value="WD40/YVTN_repeat-like_dom_sf"/>
</dbReference>
<gene>
    <name evidence="1" type="ORF">F1189_28455</name>
</gene>
<dbReference type="PANTHER" id="PTHR47197">
    <property type="entry name" value="PROTEIN NIRF"/>
    <property type="match status" value="1"/>
</dbReference>
<evidence type="ECO:0008006" key="3">
    <source>
        <dbReference type="Google" id="ProtNLM"/>
    </source>
</evidence>
<dbReference type="Gene3D" id="2.130.10.10">
    <property type="entry name" value="YVTN repeat-like/Quinoprotein amine dehydrogenase"/>
    <property type="match status" value="3"/>
</dbReference>
<accession>A0A5M6IKX3</accession>
<reference evidence="1 2" key="1">
    <citation type="submission" date="2019-09" db="EMBL/GenBank/DDBJ databases">
        <title>Genome sequence of Rhodovastum atsumiense, a diverse member of the Acetobacteraceae family of non-sulfur purple photosynthetic bacteria.</title>
        <authorList>
            <person name="Meyer T."/>
            <person name="Kyndt J."/>
        </authorList>
    </citation>
    <scope>NUCLEOTIDE SEQUENCE [LARGE SCALE GENOMIC DNA]</scope>
    <source>
        <strain evidence="1 2">DSM 21279</strain>
    </source>
</reference>
<dbReference type="OrthoDB" id="7286766at2"/>
<dbReference type="RefSeq" id="WP_150045257.1">
    <property type="nucleotide sequence ID" value="NZ_OW485601.1"/>
</dbReference>
<comment type="caution">
    <text evidence="1">The sequence shown here is derived from an EMBL/GenBank/DDBJ whole genome shotgun (WGS) entry which is preliminary data.</text>
</comment>
<organism evidence="1 2">
    <name type="scientific">Rhodovastum atsumiense</name>
    <dbReference type="NCBI Taxonomy" id="504468"/>
    <lineage>
        <taxon>Bacteria</taxon>
        <taxon>Pseudomonadati</taxon>
        <taxon>Pseudomonadota</taxon>
        <taxon>Alphaproteobacteria</taxon>
        <taxon>Acetobacterales</taxon>
        <taxon>Acetobacteraceae</taxon>
        <taxon>Rhodovastum</taxon>
    </lineage>
</organism>
<dbReference type="InterPro" id="IPR051200">
    <property type="entry name" value="Host-pathogen_enzymatic-act"/>
</dbReference>
<name>A0A5M6IKX3_9PROT</name>
<evidence type="ECO:0000313" key="1">
    <source>
        <dbReference type="EMBL" id="KAA5608567.1"/>
    </source>
</evidence>
<protein>
    <recommendedName>
        <fullName evidence="3">YncE family protein</fullName>
    </recommendedName>
</protein>
<dbReference type="InterPro" id="IPR011044">
    <property type="entry name" value="Quino_amine_DH_bsu"/>
</dbReference>
<dbReference type="AlphaFoldDB" id="A0A5M6IKX3"/>
<dbReference type="InterPro" id="IPR006311">
    <property type="entry name" value="TAT_signal"/>
</dbReference>
<keyword evidence="2" id="KW-1185">Reference proteome</keyword>
<dbReference type="SUPFAM" id="SSF50969">
    <property type="entry name" value="YVTN repeat-like/Quinoprotein amine dehydrogenase"/>
    <property type="match status" value="1"/>
</dbReference>
<dbReference type="Proteomes" id="UP000325255">
    <property type="component" value="Unassembled WGS sequence"/>
</dbReference>
<dbReference type="PANTHER" id="PTHR47197:SF3">
    <property type="entry name" value="DIHYDRO-HEME D1 DEHYDROGENASE"/>
    <property type="match status" value="1"/>
</dbReference>